<dbReference type="GO" id="GO:0016787">
    <property type="term" value="F:hydrolase activity"/>
    <property type="evidence" value="ECO:0007669"/>
    <property type="project" value="UniProtKB-KW"/>
</dbReference>
<dbReference type="Pfam" id="PF12697">
    <property type="entry name" value="Abhydrolase_6"/>
    <property type="match status" value="1"/>
</dbReference>
<keyword evidence="3" id="KW-1185">Reference proteome</keyword>
<sequence length="231" mass="25190">MSTLRNATVIVIHGAWADGSSWEPVIRRLQDDGFHVVAAPIPLTSLSEDAEALRRTIARTQGPVIVAGHAYAGAVVGTANDERVKALVYVAALAPDEGETVADVFYREASHPKAPKLAPDADGFIWMPDESFAEAFAQNATAEQIALSRAVQRPISVRSIQEPITSPAWKTKRSWYLLAEEDRMIHPTTQRFLAERMNATIRSFAVDHTPLLTAPDKVTGIIREAAQTALL</sequence>
<dbReference type="Proteomes" id="UP000290253">
    <property type="component" value="Unassembled WGS sequence"/>
</dbReference>
<dbReference type="OrthoDB" id="110365at2"/>
<protein>
    <submittedName>
        <fullName evidence="2">Alpha/beta hydrolase</fullName>
    </submittedName>
</protein>
<comment type="caution">
    <text evidence="2">The sequence shown here is derived from an EMBL/GenBank/DDBJ whole genome shotgun (WGS) entry which is preliminary data.</text>
</comment>
<dbReference type="AlphaFoldDB" id="A0A4Q1SCW2"/>
<gene>
    <name evidence="2" type="ORF">ESZ00_14230</name>
</gene>
<dbReference type="InterPro" id="IPR052897">
    <property type="entry name" value="Sec-Metab_Biosynth_Hydrolase"/>
</dbReference>
<dbReference type="PANTHER" id="PTHR37017">
    <property type="entry name" value="AB HYDROLASE-1 DOMAIN-CONTAINING PROTEIN-RELATED"/>
    <property type="match status" value="1"/>
</dbReference>
<evidence type="ECO:0000313" key="3">
    <source>
        <dbReference type="Proteomes" id="UP000290253"/>
    </source>
</evidence>
<dbReference type="SUPFAM" id="SSF53474">
    <property type="entry name" value="alpha/beta-Hydrolases"/>
    <property type="match status" value="1"/>
</dbReference>
<proteinExistence type="predicted"/>
<reference evidence="2 3" key="1">
    <citation type="journal article" date="2016" name="Int. J. Syst. Evol. Microbiol.">
        <title>Acidipila dinghuensis sp. nov., an acidobacterium isolated from forest soil.</title>
        <authorList>
            <person name="Jiang Y.W."/>
            <person name="Wang J."/>
            <person name="Chen M.H."/>
            <person name="Lv Y.Y."/>
            <person name="Qiu L.H."/>
        </authorList>
    </citation>
    <scope>NUCLEOTIDE SEQUENCE [LARGE SCALE GENOMIC DNA]</scope>
    <source>
        <strain evidence="2 3">DHOF10</strain>
    </source>
</reference>
<dbReference type="EMBL" id="SDMK01000003">
    <property type="protein sequence ID" value="RXS94620.1"/>
    <property type="molecule type" value="Genomic_DNA"/>
</dbReference>
<keyword evidence="2" id="KW-0378">Hydrolase</keyword>
<evidence type="ECO:0000259" key="1">
    <source>
        <dbReference type="Pfam" id="PF12697"/>
    </source>
</evidence>
<dbReference type="InterPro" id="IPR029058">
    <property type="entry name" value="AB_hydrolase_fold"/>
</dbReference>
<dbReference type="InterPro" id="IPR000073">
    <property type="entry name" value="AB_hydrolase_1"/>
</dbReference>
<accession>A0A4Q1SCW2</accession>
<evidence type="ECO:0000313" key="2">
    <source>
        <dbReference type="EMBL" id="RXS94620.1"/>
    </source>
</evidence>
<name>A0A4Q1SCW2_9BACT</name>
<organism evidence="2 3">
    <name type="scientific">Silvibacterium dinghuense</name>
    <dbReference type="NCBI Taxonomy" id="1560006"/>
    <lineage>
        <taxon>Bacteria</taxon>
        <taxon>Pseudomonadati</taxon>
        <taxon>Acidobacteriota</taxon>
        <taxon>Terriglobia</taxon>
        <taxon>Terriglobales</taxon>
        <taxon>Acidobacteriaceae</taxon>
        <taxon>Silvibacterium</taxon>
    </lineage>
</organism>
<dbReference type="Gene3D" id="3.40.50.1820">
    <property type="entry name" value="alpha/beta hydrolase"/>
    <property type="match status" value="1"/>
</dbReference>
<feature type="domain" description="AB hydrolase-1" evidence="1">
    <location>
        <begin position="9"/>
        <end position="218"/>
    </location>
</feature>
<dbReference type="PANTHER" id="PTHR37017:SF11">
    <property type="entry name" value="ESTERASE_LIPASE_THIOESTERASE DOMAIN-CONTAINING PROTEIN"/>
    <property type="match status" value="1"/>
</dbReference>